<organism evidence="5 6">
    <name type="scientific">Lepraria neglecta</name>
    <dbReference type="NCBI Taxonomy" id="209136"/>
    <lineage>
        <taxon>Eukaryota</taxon>
        <taxon>Fungi</taxon>
        <taxon>Dikarya</taxon>
        <taxon>Ascomycota</taxon>
        <taxon>Pezizomycotina</taxon>
        <taxon>Lecanoromycetes</taxon>
        <taxon>OSLEUM clade</taxon>
        <taxon>Lecanoromycetidae</taxon>
        <taxon>Lecanorales</taxon>
        <taxon>Lecanorineae</taxon>
        <taxon>Stereocaulaceae</taxon>
        <taxon>Lepraria</taxon>
    </lineage>
</organism>
<dbReference type="Proteomes" id="UP001276659">
    <property type="component" value="Unassembled WGS sequence"/>
</dbReference>
<dbReference type="InterPro" id="IPR027417">
    <property type="entry name" value="P-loop_NTPase"/>
</dbReference>
<evidence type="ECO:0000313" key="6">
    <source>
        <dbReference type="Proteomes" id="UP001276659"/>
    </source>
</evidence>
<feature type="compositionally biased region" description="Polar residues" evidence="3">
    <location>
        <begin position="1209"/>
        <end position="1219"/>
    </location>
</feature>
<protein>
    <recommendedName>
        <fullName evidence="4">Prion-inhibition and propagation HeLo domain-containing protein</fullName>
    </recommendedName>
</protein>
<dbReference type="NCBIfam" id="NF040586">
    <property type="entry name" value="FxSxx_TPR"/>
    <property type="match status" value="1"/>
</dbReference>
<dbReference type="InterPro" id="IPR029498">
    <property type="entry name" value="HeLo_dom"/>
</dbReference>
<reference evidence="5" key="1">
    <citation type="submission" date="2022-11" db="EMBL/GenBank/DDBJ databases">
        <title>Chromosomal genome sequence assembly and mating type (MAT) locus characterization of the leprose asexual lichenized fungus Lepraria neglecta (Nyl.) Erichsen.</title>
        <authorList>
            <person name="Allen J.L."/>
            <person name="Pfeffer B."/>
        </authorList>
    </citation>
    <scope>NUCLEOTIDE SEQUENCE</scope>
    <source>
        <strain evidence="5">Allen 5258</strain>
    </source>
</reference>
<dbReference type="Pfam" id="PF13374">
    <property type="entry name" value="TPR_10"/>
    <property type="match status" value="1"/>
</dbReference>
<name>A0AAE0DEV5_9LECA</name>
<dbReference type="PANTHER" id="PTHR45641:SF19">
    <property type="entry name" value="NEPHROCYSTIN-3"/>
    <property type="match status" value="1"/>
</dbReference>
<evidence type="ECO:0000256" key="2">
    <source>
        <dbReference type="ARBA" id="ARBA00022803"/>
    </source>
</evidence>
<dbReference type="InterPro" id="IPR019734">
    <property type="entry name" value="TPR_rpt"/>
</dbReference>
<dbReference type="Gene3D" id="3.40.50.300">
    <property type="entry name" value="P-loop containing nucleotide triphosphate hydrolases"/>
    <property type="match status" value="1"/>
</dbReference>
<dbReference type="Pfam" id="PF14479">
    <property type="entry name" value="HeLo"/>
    <property type="match status" value="1"/>
</dbReference>
<evidence type="ECO:0000259" key="4">
    <source>
        <dbReference type="Pfam" id="PF14479"/>
    </source>
</evidence>
<sequence>MAEPIGLAIGVVGLAGLFSTCVEYMDYISLGRDYGKDYELSLTKIILLKARLNAWGESLCVVQEGRELAVLRDCWFQEKDAVGRCLLGIKTIFDDTTQIEMKYGLEPFNTDRHSLSHSQGQRSGAFRQIEDKFKSRIQGRQEDASMWKKTCWAIRDKKKFDSLIADLAFYVDGLEKLSDRLQVLGLQRRLLEVEIRAITDTNTLRMLEDASAQTRTALLSRESTDKDSGARGNTSGHTYIGTIIKDRAKVLNGNLGLQESNLAARADYVGQYSKSSLRPVANYVPRPKLHQKIREQLHNSTDDGVKDVRILVVVWGLGGAGKSQLVLNYIQEYRQDYSAVFWIEGGSKESIERDYIQIYRLLYGRPIGAGQEIVKVEDAVPAVKSWFHGREGRWLVVLDSADTIDNLQDPSYIDIEYFMPDAPGVHVVVTSRSATAKEMTVLEAVEVADMEPAEAVALFRRGAKLQEEGQEIRTEVAQIVKELGYLALAITLAGSYISVTHRLSSDIRKYLPEYRQRRKELLRQRPQQHIHRYGESVLSTWEASFDAIAHQHPAASRLLSVLAFMNFDDIFISLFNRNVIHIIEPPETLSLSAQRWWSYIFPETDGNSYELESAFQTLQTYSLIQWRSDQRSYSMHKLVHIWGQDRLEATRQEQLSSLTLELLADATADYQSDSSYRLRLVPHIMVSFGIYSQTHDSMGETTGDRLTTIKRIGDFLYTIGRWTEAYNIRVFYFQGMRKFLGVEHPDTLTSMNNLAEVLDHQGKYKEAEEMHRQALALKETVLGKEHPDTLTSMNNLAWVLGSQGRYEEAEEIHRQALALRETVLGKEHPDTLMSMNNLALVLDSQGKYEEAEEMHRQALALRETVLGKEHPDTLMSMNNLALVLDSQGKYEEAEEMHRQTLALSETVLGKEHPDTLTSMNNLASVLGRQGRYEEAEEIHRQALALYKTVLGKEHPDTLTSMNNLAEVLNHQGKYKEAEEMHRQALALYKTVLGKEHPHTLTSINNLALILDSQGKYEEAEEMHRQTLALYKTVLGKEHPHTLTSMNNLALVLDSQGKYEEAEEMHRQTLALYKTVLGKEHPDTLTSMNNLAEVLNHQGKYKEAEEMHRQALALCERVLGKEHPHTLTSMNNLASVLDSQGKYKEAEEMHRQALALRETVLGKEHPHTLTSMNNLASVLDSQGKYEEAEEMHRQALALYKTVLGKEHPDTLTSMNNLASEQSRDPIMVLDRDTDSSGNGISEEQDGNQGSLSTPSTSVAGSDAG</sequence>
<comment type="caution">
    <text evidence="5">The sequence shown here is derived from an EMBL/GenBank/DDBJ whole genome shotgun (WGS) entry which is preliminary data.</text>
</comment>
<gene>
    <name evidence="5" type="ORF">OEA41_009964</name>
</gene>
<dbReference type="PRINTS" id="PR00381">
    <property type="entry name" value="KINESINLIGHT"/>
</dbReference>
<dbReference type="AlphaFoldDB" id="A0AAE0DEV5"/>
<dbReference type="Gene3D" id="1.25.40.10">
    <property type="entry name" value="Tetratricopeptide repeat domain"/>
    <property type="match status" value="3"/>
</dbReference>
<dbReference type="GO" id="GO:0043531">
    <property type="term" value="F:ADP binding"/>
    <property type="evidence" value="ECO:0007669"/>
    <property type="project" value="InterPro"/>
</dbReference>
<keyword evidence="1" id="KW-0677">Repeat</keyword>
<feature type="region of interest" description="Disordered" evidence="3">
    <location>
        <begin position="1209"/>
        <end position="1263"/>
    </location>
</feature>
<keyword evidence="6" id="KW-1185">Reference proteome</keyword>
<dbReference type="InterPro" id="IPR038305">
    <property type="entry name" value="HeLo_sf"/>
</dbReference>
<dbReference type="Pfam" id="PF13424">
    <property type="entry name" value="TPR_12"/>
    <property type="match status" value="5"/>
</dbReference>
<feature type="domain" description="Prion-inhibition and propagation HeLo" evidence="4">
    <location>
        <begin position="6"/>
        <end position="207"/>
    </location>
</feature>
<dbReference type="SUPFAM" id="SSF48452">
    <property type="entry name" value="TPR-like"/>
    <property type="match status" value="3"/>
</dbReference>
<feature type="compositionally biased region" description="Polar residues" evidence="3">
    <location>
        <begin position="1234"/>
        <end position="1263"/>
    </location>
</feature>
<accession>A0AAE0DEV5</accession>
<evidence type="ECO:0000313" key="5">
    <source>
        <dbReference type="EMBL" id="KAK3166839.1"/>
    </source>
</evidence>
<dbReference type="SUPFAM" id="SSF52540">
    <property type="entry name" value="P-loop containing nucleoside triphosphate hydrolases"/>
    <property type="match status" value="1"/>
</dbReference>
<dbReference type="EMBL" id="JASNWA010000011">
    <property type="protein sequence ID" value="KAK3166839.1"/>
    <property type="molecule type" value="Genomic_DNA"/>
</dbReference>
<dbReference type="SMART" id="SM00028">
    <property type="entry name" value="TPR"/>
    <property type="match status" value="11"/>
</dbReference>
<dbReference type="InterPro" id="IPR011990">
    <property type="entry name" value="TPR-like_helical_dom_sf"/>
</dbReference>
<evidence type="ECO:0000256" key="3">
    <source>
        <dbReference type="SAM" id="MobiDB-lite"/>
    </source>
</evidence>
<proteinExistence type="predicted"/>
<dbReference type="Gene3D" id="1.20.120.1020">
    <property type="entry name" value="Prion-inhibition and propagation, HeLo domain"/>
    <property type="match status" value="1"/>
</dbReference>
<keyword evidence="2" id="KW-0802">TPR repeat</keyword>
<evidence type="ECO:0000256" key="1">
    <source>
        <dbReference type="ARBA" id="ARBA00022737"/>
    </source>
</evidence>
<dbReference type="PANTHER" id="PTHR45641">
    <property type="entry name" value="TETRATRICOPEPTIDE REPEAT PROTEIN (AFU_ORTHOLOGUE AFUA_6G03870)"/>
    <property type="match status" value="1"/>
</dbReference>